<sequence length="133" mass="14808">MGTGIFPSSKKQSLSGAAAEQLAQDFLQSKGLKFVAKNFRTRRGEIDLIMLDNGILVFVEVRYRSSVNFGSAEESITAKKCLRLSSAAQAYMQREGLTEKVSARFDAVAISPDKSYRQSTSQYCINWIQNILQ</sequence>
<name>A0ABY5TN55_9GAMM</name>
<keyword evidence="4" id="KW-1185">Reference proteome</keyword>
<dbReference type="InterPro" id="IPR011856">
    <property type="entry name" value="tRNA_endonuc-like_dom_sf"/>
</dbReference>
<dbReference type="PANTHER" id="PTHR34039:SF1">
    <property type="entry name" value="UPF0102 PROTEIN YRAN"/>
    <property type="match status" value="1"/>
</dbReference>
<dbReference type="SUPFAM" id="SSF52980">
    <property type="entry name" value="Restriction endonuclease-like"/>
    <property type="match status" value="1"/>
</dbReference>
<evidence type="ECO:0000313" key="4">
    <source>
        <dbReference type="Proteomes" id="UP001059934"/>
    </source>
</evidence>
<dbReference type="NCBIfam" id="NF009150">
    <property type="entry name" value="PRK12497.1-3"/>
    <property type="match status" value="1"/>
</dbReference>
<dbReference type="Proteomes" id="UP001059934">
    <property type="component" value="Chromosome"/>
</dbReference>
<dbReference type="Pfam" id="PF02021">
    <property type="entry name" value="UPF0102"/>
    <property type="match status" value="1"/>
</dbReference>
<protein>
    <recommendedName>
        <fullName evidence="2">UPF0102 protein NYF23_12320</fullName>
    </recommendedName>
</protein>
<evidence type="ECO:0000256" key="1">
    <source>
        <dbReference type="ARBA" id="ARBA00006738"/>
    </source>
</evidence>
<dbReference type="HAMAP" id="MF_00048">
    <property type="entry name" value="UPF0102"/>
    <property type="match status" value="1"/>
</dbReference>
<accession>A0ABY5TN55</accession>
<proteinExistence type="inferred from homology"/>
<comment type="similarity">
    <text evidence="1 2">Belongs to the UPF0102 family.</text>
</comment>
<dbReference type="CDD" id="cd20736">
    <property type="entry name" value="PoNe_Nuclease"/>
    <property type="match status" value="1"/>
</dbReference>
<dbReference type="PANTHER" id="PTHR34039">
    <property type="entry name" value="UPF0102 PROTEIN YRAN"/>
    <property type="match status" value="1"/>
</dbReference>
<organism evidence="3 4">
    <name type="scientific">SAR92 clade bacterium H455</name>
    <dbReference type="NCBI Taxonomy" id="2974818"/>
    <lineage>
        <taxon>Bacteria</taxon>
        <taxon>Pseudomonadati</taxon>
        <taxon>Pseudomonadota</taxon>
        <taxon>Gammaproteobacteria</taxon>
        <taxon>Cellvibrionales</taxon>
        <taxon>Porticoccaceae</taxon>
        <taxon>SAR92 clade</taxon>
    </lineage>
</organism>
<dbReference type="Gene3D" id="3.40.1350.10">
    <property type="match status" value="1"/>
</dbReference>
<reference evidence="3" key="1">
    <citation type="submission" date="2022-08" db="EMBL/GenBank/DDBJ databases">
        <title>Catabolic pathway analysis in culturable SAR92 clade bacteria reveals their overlooked roles in DMSP degradation in coastal seas.</title>
        <authorList>
            <person name="He X."/>
            <person name="Zhang X."/>
            <person name="Zhang Y."/>
        </authorList>
    </citation>
    <scope>NUCLEOTIDE SEQUENCE</scope>
    <source>
        <strain evidence="3">H455</strain>
    </source>
</reference>
<evidence type="ECO:0000313" key="3">
    <source>
        <dbReference type="EMBL" id="UVW34785.1"/>
    </source>
</evidence>
<dbReference type="NCBIfam" id="TIGR00252">
    <property type="entry name" value="YraN family protein"/>
    <property type="match status" value="1"/>
</dbReference>
<dbReference type="EMBL" id="CP103416">
    <property type="protein sequence ID" value="UVW34785.1"/>
    <property type="molecule type" value="Genomic_DNA"/>
</dbReference>
<gene>
    <name evidence="3" type="ORF">NYF23_12320</name>
</gene>
<evidence type="ECO:0000256" key="2">
    <source>
        <dbReference type="HAMAP-Rule" id="MF_00048"/>
    </source>
</evidence>
<dbReference type="InterPro" id="IPR003509">
    <property type="entry name" value="UPF0102_YraN-like"/>
</dbReference>
<dbReference type="InterPro" id="IPR011335">
    <property type="entry name" value="Restrct_endonuc-II-like"/>
</dbReference>